<dbReference type="GO" id="GO:0046872">
    <property type="term" value="F:metal ion binding"/>
    <property type="evidence" value="ECO:0007669"/>
    <property type="project" value="UniProtKB-KW"/>
</dbReference>
<feature type="domain" description="BAR" evidence="3">
    <location>
        <begin position="14"/>
        <end position="293"/>
    </location>
</feature>
<dbReference type="EnsemblPlants" id="Solyc04g008660.3.1">
    <property type="protein sequence ID" value="Solyc04g008660.3.1"/>
    <property type="gene ID" value="Solyc04g008660.3"/>
</dbReference>
<dbReference type="InterPro" id="IPR027267">
    <property type="entry name" value="AH/BAR_dom_sf"/>
</dbReference>
<organism evidence="4">
    <name type="scientific">Solanum lycopersicum</name>
    <name type="common">Tomato</name>
    <name type="synonym">Lycopersicon esculentum</name>
    <dbReference type="NCBI Taxonomy" id="4081"/>
    <lineage>
        <taxon>Eukaryota</taxon>
        <taxon>Viridiplantae</taxon>
        <taxon>Streptophyta</taxon>
        <taxon>Embryophyta</taxon>
        <taxon>Tracheophyta</taxon>
        <taxon>Spermatophyta</taxon>
        <taxon>Magnoliopsida</taxon>
        <taxon>eudicotyledons</taxon>
        <taxon>Gunneridae</taxon>
        <taxon>Pentapetalae</taxon>
        <taxon>asterids</taxon>
        <taxon>lamiids</taxon>
        <taxon>Solanales</taxon>
        <taxon>Solanaceae</taxon>
        <taxon>Solanoideae</taxon>
        <taxon>Solaneae</taxon>
        <taxon>Solanum</taxon>
        <taxon>Solanum subgen. Lycopersicon</taxon>
    </lineage>
</organism>
<dbReference type="InterPro" id="IPR035670">
    <property type="entry name" value="AGD1/2/3/4_BAR_plant"/>
</dbReference>
<evidence type="ECO:0000256" key="1">
    <source>
        <dbReference type="ARBA" id="ARBA00022723"/>
    </source>
</evidence>
<reference evidence="4" key="1">
    <citation type="journal article" date="2012" name="Nature">
        <title>The tomato genome sequence provides insights into fleshy fruit evolution.</title>
        <authorList>
            <consortium name="Tomato Genome Consortium"/>
        </authorList>
    </citation>
    <scope>NUCLEOTIDE SEQUENCE [LARGE SCALE GENOMIC DNA]</scope>
    <source>
        <strain evidence="4">cv. Heinz 1706</strain>
    </source>
</reference>
<dbReference type="InterPro" id="IPR045258">
    <property type="entry name" value="ACAP1/2/3-like"/>
</dbReference>
<evidence type="ECO:0000259" key="3">
    <source>
        <dbReference type="SMART" id="SM00721"/>
    </source>
</evidence>
<accession>A0A3Q7FZM6</accession>
<dbReference type="Proteomes" id="UP000004994">
    <property type="component" value="Chromosome 4"/>
</dbReference>
<dbReference type="SMART" id="SM00721">
    <property type="entry name" value="BAR"/>
    <property type="match status" value="1"/>
</dbReference>
<dbReference type="AlphaFoldDB" id="A0A3Q7FZM6"/>
<dbReference type="Pfam" id="PF16746">
    <property type="entry name" value="BAR_3"/>
    <property type="match status" value="2"/>
</dbReference>
<dbReference type="PANTHER" id="PTHR23180">
    <property type="entry name" value="CENTAURIN/ARF"/>
    <property type="match status" value="1"/>
</dbReference>
<dbReference type="SUPFAM" id="SSF103657">
    <property type="entry name" value="BAR/IMD domain-like"/>
    <property type="match status" value="2"/>
</dbReference>
<dbReference type="InterPro" id="IPR004148">
    <property type="entry name" value="BAR_dom"/>
</dbReference>
<dbReference type="STRING" id="4081.A0A3Q7FZM6"/>
<dbReference type="Gene3D" id="1.20.1270.60">
    <property type="entry name" value="Arfaptin homology (AH) domain/BAR domain"/>
    <property type="match status" value="2"/>
</dbReference>
<sequence length="374" mass="42487">MSMAAFIKLEDSPMFQKQVRGLEQTTDDLRDRCQKLYKGCKKYMEVLGETQNGDIMFAESLEAFGGGLDDPLSVSLGGPIIMKFISALRELATYKELIRSQVEHVLVDRVCQFLSDDLRDVKESRRRFDKAASTYDQARERFSSLKKNARDEVVTELEEDPSEESFTCLFSLRKKNEVKGVALGGTCFYEVCPAFCIPLFYISAYLSRKTFEVIRSQNWELEFYSFFCDRSFITQSPLLREAVSILYVNAITNVDAKKKYEFLESFSAIMDAHLRYFKLGHDLLSQMEPFIHQVLTYAQQSKEQASIEQDKLAKRIQEFRTQAELNHLRGSSNLGTSTSSIASNGVGMNSDKNIEAIMQSSAEGAVSNITKLPC</sequence>
<evidence type="ECO:0000256" key="2">
    <source>
        <dbReference type="ARBA" id="ARBA00022833"/>
    </source>
</evidence>
<evidence type="ECO:0000313" key="4">
    <source>
        <dbReference type="EnsemblPlants" id="Solyc04g008660.3.1"/>
    </source>
</evidence>
<dbReference type="GO" id="GO:0005096">
    <property type="term" value="F:GTPase activator activity"/>
    <property type="evidence" value="ECO:0007669"/>
    <property type="project" value="InterPro"/>
</dbReference>
<reference evidence="4" key="2">
    <citation type="submission" date="2019-01" db="UniProtKB">
        <authorList>
            <consortium name="EnsemblPlants"/>
        </authorList>
    </citation>
    <scope>IDENTIFICATION</scope>
    <source>
        <strain evidence="4">cv. Heinz 1706</strain>
    </source>
</reference>
<dbReference type="Gramene" id="Solyc04g008660.3.1">
    <property type="protein sequence ID" value="Solyc04g008660.3.1"/>
    <property type="gene ID" value="Solyc04g008660.3"/>
</dbReference>
<keyword evidence="1" id="KW-0479">Metal-binding</keyword>
<keyword evidence="5" id="KW-1185">Reference proteome</keyword>
<dbReference type="CDD" id="cd07606">
    <property type="entry name" value="BAR_SFC_plant"/>
    <property type="match status" value="1"/>
</dbReference>
<dbReference type="InParanoid" id="A0A3Q7FZM6"/>
<evidence type="ECO:0000313" key="5">
    <source>
        <dbReference type="Proteomes" id="UP000004994"/>
    </source>
</evidence>
<dbReference type="GO" id="GO:0005737">
    <property type="term" value="C:cytoplasm"/>
    <property type="evidence" value="ECO:0007669"/>
    <property type="project" value="InterPro"/>
</dbReference>
<name>A0A3Q7FZM6_SOLLC</name>
<protein>
    <recommendedName>
        <fullName evidence="3">BAR domain-containing protein</fullName>
    </recommendedName>
</protein>
<proteinExistence type="predicted"/>
<dbReference type="PANTHER" id="PTHR23180:SF244">
    <property type="entry name" value="ADP-RIBOSYLATION FACTOR GTPASE-ACTIVATING PROTEIN AGD2"/>
    <property type="match status" value="1"/>
</dbReference>
<keyword evidence="2" id="KW-0862">Zinc</keyword>